<dbReference type="Proteomes" id="UP000549066">
    <property type="component" value="Unassembled WGS sequence"/>
</dbReference>
<accession>A0A852X7X7</accession>
<dbReference type="RefSeq" id="WP_179551922.1">
    <property type="nucleotide sequence ID" value="NZ_JACCFI010000001.1"/>
</dbReference>
<dbReference type="EMBL" id="JACCFI010000001">
    <property type="protein sequence ID" value="NYG22061.1"/>
    <property type="molecule type" value="Genomic_DNA"/>
</dbReference>
<evidence type="ECO:0000313" key="3">
    <source>
        <dbReference type="Proteomes" id="UP000549066"/>
    </source>
</evidence>
<reference evidence="2 3" key="1">
    <citation type="submission" date="2020-07" db="EMBL/GenBank/DDBJ databases">
        <title>Sequencing the genomes of 1000 actinobacteria strains.</title>
        <authorList>
            <person name="Klenk H.-P."/>
        </authorList>
    </citation>
    <scope>NUCLEOTIDE SEQUENCE [LARGE SCALE GENOMIC DNA]</scope>
    <source>
        <strain evidence="2 3">DSM 8598</strain>
    </source>
</reference>
<feature type="region of interest" description="Disordered" evidence="1">
    <location>
        <begin position="1"/>
        <end position="21"/>
    </location>
</feature>
<evidence type="ECO:0000256" key="1">
    <source>
        <dbReference type="SAM" id="MobiDB-lite"/>
    </source>
</evidence>
<comment type="caution">
    <text evidence="2">The sequence shown here is derived from an EMBL/GenBank/DDBJ whole genome shotgun (WGS) entry which is preliminary data.</text>
</comment>
<sequence length="232" mass="25289">MADSAQSAGGAGRPEKQGWGVIPGPVHRLLVRLTEKARAIADGQDVSEWPPADTPSDFDPYFRKTLAATQALHETTTDLRSLVSAWAHKYHQPKPNFSDLARAQGATPQGLYKRYKQSTRDAIDELLSDEPQIAVILDAFPSLRLVDLRGLSTPIDRALRDAHARITSASASSPYEDRLAHVLEVLEAVAAVNGLKPDMQQVHDLLVEVDIEPTDENIASIREGLLNGTSQS</sequence>
<gene>
    <name evidence="2" type="ORF">BJY17_002808</name>
</gene>
<name>A0A852X7X7_9MICO</name>
<organism evidence="2 3">
    <name type="scientific">Agromyces hippuratus</name>
    <dbReference type="NCBI Taxonomy" id="286438"/>
    <lineage>
        <taxon>Bacteria</taxon>
        <taxon>Bacillati</taxon>
        <taxon>Actinomycetota</taxon>
        <taxon>Actinomycetes</taxon>
        <taxon>Micrococcales</taxon>
        <taxon>Microbacteriaceae</taxon>
        <taxon>Agromyces</taxon>
    </lineage>
</organism>
<proteinExistence type="predicted"/>
<dbReference type="AlphaFoldDB" id="A0A852X7X7"/>
<keyword evidence="3" id="KW-1185">Reference proteome</keyword>
<evidence type="ECO:0000313" key="2">
    <source>
        <dbReference type="EMBL" id="NYG22061.1"/>
    </source>
</evidence>
<protein>
    <submittedName>
        <fullName evidence="2">Uncharacterized protein</fullName>
    </submittedName>
</protein>